<accession>A0A7Y9DMI9</accession>
<gene>
    <name evidence="1" type="ORF">BJ968_002804</name>
</gene>
<dbReference type="Gene3D" id="2.30.110.10">
    <property type="entry name" value="Electron Transport, Fmn-binding Protein, Chain A"/>
    <property type="match status" value="1"/>
</dbReference>
<reference evidence="1 2" key="1">
    <citation type="submission" date="2020-07" db="EMBL/GenBank/DDBJ databases">
        <title>Sequencing the genomes of 1000 actinobacteria strains.</title>
        <authorList>
            <person name="Klenk H.-P."/>
        </authorList>
    </citation>
    <scope>NUCLEOTIDE SEQUENCE [LARGE SCALE GENOMIC DNA]</scope>
    <source>
        <strain evidence="1 2">DSM 7487</strain>
    </source>
</reference>
<comment type="caution">
    <text evidence="1">The sequence shown here is derived from an EMBL/GenBank/DDBJ whole genome shotgun (WGS) entry which is preliminary data.</text>
</comment>
<keyword evidence="2" id="KW-1185">Reference proteome</keyword>
<sequence>MPIPMAVARANRAVLNRVVRRVAPRTRSLGLLTHRGRRSGREFTIPVNVFEVESGGAGRIRLALTYGPGTDWVRNVLAAGGCTLRFRGRTLELTDPRLVHDPTRAGMPPFVRFALARLGVEEFLDLTVVR</sequence>
<protein>
    <submittedName>
        <fullName evidence="1">Deazaflavin-dependent oxidoreductase (Nitroreductase family)</fullName>
    </submittedName>
</protein>
<proteinExistence type="predicted"/>
<dbReference type="EMBL" id="JACCBB010000001">
    <property type="protein sequence ID" value="NYD23264.1"/>
    <property type="molecule type" value="Genomic_DNA"/>
</dbReference>
<name>A0A7Y9DMI9_9ACTN</name>
<dbReference type="AlphaFoldDB" id="A0A7Y9DMI9"/>
<evidence type="ECO:0000313" key="1">
    <source>
        <dbReference type="EMBL" id="NYD23264.1"/>
    </source>
</evidence>
<dbReference type="InterPro" id="IPR012349">
    <property type="entry name" value="Split_barrel_FMN-bd"/>
</dbReference>
<dbReference type="RefSeq" id="WP_179752866.1">
    <property type="nucleotide sequence ID" value="NZ_BAAAGN010000010.1"/>
</dbReference>
<evidence type="ECO:0000313" key="2">
    <source>
        <dbReference type="Proteomes" id="UP000521922"/>
    </source>
</evidence>
<organism evidence="1 2">
    <name type="scientific">Kineococcus aurantiacus</name>
    <dbReference type="NCBI Taxonomy" id="37633"/>
    <lineage>
        <taxon>Bacteria</taxon>
        <taxon>Bacillati</taxon>
        <taxon>Actinomycetota</taxon>
        <taxon>Actinomycetes</taxon>
        <taxon>Kineosporiales</taxon>
        <taxon>Kineosporiaceae</taxon>
        <taxon>Kineococcus</taxon>
    </lineage>
</organism>
<dbReference type="Proteomes" id="UP000521922">
    <property type="component" value="Unassembled WGS sequence"/>
</dbReference>